<gene>
    <name evidence="8" type="ORF">HOP12_15755</name>
</gene>
<dbReference type="PANTHER" id="PTHR34982:SF1">
    <property type="entry name" value="FLAGELLAR ASSEMBLY PROTEIN FLIH"/>
    <property type="match status" value="1"/>
</dbReference>
<evidence type="ECO:0000313" key="9">
    <source>
        <dbReference type="Proteomes" id="UP000580839"/>
    </source>
</evidence>
<dbReference type="AlphaFoldDB" id="A0A849SW68"/>
<dbReference type="GO" id="GO:0015031">
    <property type="term" value="P:protein transport"/>
    <property type="evidence" value="ECO:0007669"/>
    <property type="project" value="UniProtKB-KW"/>
</dbReference>
<dbReference type="GO" id="GO:0005829">
    <property type="term" value="C:cytosol"/>
    <property type="evidence" value="ECO:0007669"/>
    <property type="project" value="TreeGrafter"/>
</dbReference>
<dbReference type="PANTHER" id="PTHR34982">
    <property type="entry name" value="YOP PROTEINS TRANSLOCATION PROTEIN L"/>
    <property type="match status" value="1"/>
</dbReference>
<dbReference type="Pfam" id="PF02108">
    <property type="entry name" value="FliH"/>
    <property type="match status" value="1"/>
</dbReference>
<proteinExistence type="inferred from homology"/>
<protein>
    <recommendedName>
        <fullName evidence="7">Flagellar assembly protein FliH/Type III secretion system HrpE domain-containing protein</fullName>
    </recommendedName>
</protein>
<keyword evidence="4" id="KW-1005">Bacterial flagellum biogenesis</keyword>
<keyword evidence="3" id="KW-0813">Transport</keyword>
<dbReference type="Proteomes" id="UP000580839">
    <property type="component" value="Unassembled WGS sequence"/>
</dbReference>
<evidence type="ECO:0000259" key="7">
    <source>
        <dbReference type="Pfam" id="PF02108"/>
    </source>
</evidence>
<evidence type="ECO:0000256" key="2">
    <source>
        <dbReference type="ARBA" id="ARBA00006602"/>
    </source>
</evidence>
<evidence type="ECO:0000256" key="1">
    <source>
        <dbReference type="ARBA" id="ARBA00003041"/>
    </source>
</evidence>
<evidence type="ECO:0000256" key="4">
    <source>
        <dbReference type="ARBA" id="ARBA00022795"/>
    </source>
</evidence>
<dbReference type="EMBL" id="JABFRW010000205">
    <property type="protein sequence ID" value="NOT35600.1"/>
    <property type="molecule type" value="Genomic_DNA"/>
</dbReference>
<evidence type="ECO:0000256" key="5">
    <source>
        <dbReference type="ARBA" id="ARBA00022927"/>
    </source>
</evidence>
<evidence type="ECO:0000313" key="8">
    <source>
        <dbReference type="EMBL" id="NOT35600.1"/>
    </source>
</evidence>
<dbReference type="InterPro" id="IPR051472">
    <property type="entry name" value="T3SS_Stator/FliH"/>
</dbReference>
<evidence type="ECO:0000256" key="6">
    <source>
        <dbReference type="ARBA" id="ARBA00023225"/>
    </source>
</evidence>
<feature type="domain" description="Flagellar assembly protein FliH/Type III secretion system HrpE" evidence="7">
    <location>
        <begin position="80"/>
        <end position="201"/>
    </location>
</feature>
<organism evidence="8 9">
    <name type="scientific">Eiseniibacteriota bacterium</name>
    <dbReference type="NCBI Taxonomy" id="2212470"/>
    <lineage>
        <taxon>Bacteria</taxon>
        <taxon>Candidatus Eiseniibacteriota</taxon>
    </lineage>
</organism>
<evidence type="ECO:0000256" key="3">
    <source>
        <dbReference type="ARBA" id="ARBA00022448"/>
    </source>
</evidence>
<sequence>MTSSPDLATLWSLPDLIAPGAGTAVASAGWGLEELGISLEAAPLDKGPEASLDWRSGFERGIEAGRSEAEQSLASPLLVLSHLIDRLDEAYAVWVRDRELDSSALALVVARQLTQHEFAGHPELVAGLVSRAFAELPGDVSVVARMHPEDLEVVQTSLVRESGASAAIVTWKADDTLSRGDVVLETPARLVDGRADTVLRQLYERIAHA</sequence>
<comment type="caution">
    <text evidence="8">The sequence shown here is derived from an EMBL/GenBank/DDBJ whole genome shotgun (WGS) entry which is preliminary data.</text>
</comment>
<dbReference type="GO" id="GO:0044781">
    <property type="term" value="P:bacterial-type flagellum organization"/>
    <property type="evidence" value="ECO:0007669"/>
    <property type="project" value="UniProtKB-KW"/>
</dbReference>
<dbReference type="InterPro" id="IPR018035">
    <property type="entry name" value="Flagellar_FliH/T3SS_HrpE"/>
</dbReference>
<comment type="similarity">
    <text evidence="2">Belongs to the FliH family.</text>
</comment>
<keyword evidence="6" id="KW-1006">Bacterial flagellum protein export</keyword>
<name>A0A849SW68_UNCEI</name>
<accession>A0A849SW68</accession>
<reference evidence="8 9" key="1">
    <citation type="submission" date="2020-04" db="EMBL/GenBank/DDBJ databases">
        <title>Metagenomic profiling of ammonia- and methane-oxidizing microorganisms in a Dutch drinking water treatment plant.</title>
        <authorList>
            <person name="Poghosyan L."/>
            <person name="Leucker S."/>
        </authorList>
    </citation>
    <scope>NUCLEOTIDE SEQUENCE [LARGE SCALE GENOMIC DNA]</scope>
    <source>
        <strain evidence="8">S-RSF-IL-03</strain>
    </source>
</reference>
<comment type="function">
    <text evidence="1">Needed for flagellar regrowth and assembly.</text>
</comment>
<keyword evidence="5" id="KW-0653">Protein transport</keyword>